<dbReference type="PRINTS" id="PR00032">
    <property type="entry name" value="HTHARAC"/>
</dbReference>
<evidence type="ECO:0000256" key="2">
    <source>
        <dbReference type="ARBA" id="ARBA00023125"/>
    </source>
</evidence>
<dbReference type="Gene3D" id="1.10.10.60">
    <property type="entry name" value="Homeodomain-like"/>
    <property type="match status" value="1"/>
</dbReference>
<feature type="domain" description="HTH araC/xylS-type" evidence="4">
    <location>
        <begin position="258"/>
        <end position="355"/>
    </location>
</feature>
<protein>
    <submittedName>
        <fullName evidence="5">Putative HTH-type transcriptional regulator</fullName>
    </submittedName>
</protein>
<keyword evidence="3" id="KW-0804">Transcription</keyword>
<sequence length="359" mass="40008">MQKTPASTLANTSSPTSNYVSGSYVSATRNFALENMINLQRLIDGSELTMADLLDPPKHITETAYCTMIINLLNALDDPFASAIAFGHSFVLSSHGNLGLAAQGAATLHEAAELLCVFLKTRSSLMEASIVRDDARTNLRLMIRCAEGIDPAEMDRLRRFMMLSVMINLHKLIGQLLNEPREGEPMVIHLAYSEPEAFPYQLLSDTCEVVFDQEHFEMSMDSIWESWQLNAANKDVAEIAKAHCEAELRELQHSALDERIRQQLVKQISRNPTIEQMAELFNMSASTLQRKLKKYGTSYQTLKSSVRIDLAGQRLTTTDDAIDSIAADLGFSDLSNFSKSFKTATGVTPAAWRQQHRNT</sequence>
<evidence type="ECO:0000313" key="6">
    <source>
        <dbReference type="Proteomes" id="UP000434580"/>
    </source>
</evidence>
<dbReference type="InterPro" id="IPR009057">
    <property type="entry name" value="Homeodomain-like_sf"/>
</dbReference>
<dbReference type="InterPro" id="IPR027304">
    <property type="entry name" value="Trigger_fact/SurA_dom_sf"/>
</dbReference>
<proteinExistence type="predicted"/>
<gene>
    <name evidence="5" type="ORF">DPBNPPHM_03694</name>
</gene>
<dbReference type="InterPro" id="IPR032687">
    <property type="entry name" value="AraC-type_N"/>
</dbReference>
<dbReference type="PANTHER" id="PTHR47894">
    <property type="entry name" value="HTH-TYPE TRANSCRIPTIONAL REGULATOR GADX"/>
    <property type="match status" value="1"/>
</dbReference>
<evidence type="ECO:0000256" key="1">
    <source>
        <dbReference type="ARBA" id="ARBA00023015"/>
    </source>
</evidence>
<reference evidence="5 6" key="1">
    <citation type="submission" date="2019-11" db="EMBL/GenBank/DDBJ databases">
        <authorList>
            <person name="Holert J."/>
        </authorList>
    </citation>
    <scope>NUCLEOTIDE SEQUENCE [LARGE SCALE GENOMIC DNA]</scope>
    <source>
        <strain evidence="5">BC5_2</strain>
    </source>
</reference>
<dbReference type="Proteomes" id="UP000434580">
    <property type="component" value="Unassembled WGS sequence"/>
</dbReference>
<dbReference type="InterPro" id="IPR018060">
    <property type="entry name" value="HTH_AraC"/>
</dbReference>
<dbReference type="GO" id="GO:0005829">
    <property type="term" value="C:cytosol"/>
    <property type="evidence" value="ECO:0007669"/>
    <property type="project" value="TreeGrafter"/>
</dbReference>
<dbReference type="SUPFAM" id="SSF46689">
    <property type="entry name" value="Homeodomain-like"/>
    <property type="match status" value="1"/>
</dbReference>
<keyword evidence="1" id="KW-0805">Transcription regulation</keyword>
<organism evidence="5 6">
    <name type="scientific">BD1-7 clade bacterium</name>
    <dbReference type="NCBI Taxonomy" id="2029982"/>
    <lineage>
        <taxon>Bacteria</taxon>
        <taxon>Pseudomonadati</taxon>
        <taxon>Pseudomonadota</taxon>
        <taxon>Gammaproteobacteria</taxon>
        <taxon>Cellvibrionales</taxon>
        <taxon>Spongiibacteraceae</taxon>
        <taxon>BD1-7 clade</taxon>
    </lineage>
</organism>
<dbReference type="AlphaFoldDB" id="A0A5S9P7J9"/>
<dbReference type="InterPro" id="IPR020449">
    <property type="entry name" value="Tscrpt_reg_AraC-type_HTH"/>
</dbReference>
<dbReference type="SMART" id="SM00342">
    <property type="entry name" value="HTH_ARAC"/>
    <property type="match status" value="1"/>
</dbReference>
<evidence type="ECO:0000313" key="5">
    <source>
        <dbReference type="EMBL" id="CAA0099348.1"/>
    </source>
</evidence>
<name>A0A5S9P7J9_9GAMM</name>
<dbReference type="Pfam" id="PF12833">
    <property type="entry name" value="HTH_18"/>
    <property type="match status" value="1"/>
</dbReference>
<dbReference type="GO" id="GO:0000976">
    <property type="term" value="F:transcription cis-regulatory region binding"/>
    <property type="evidence" value="ECO:0007669"/>
    <property type="project" value="TreeGrafter"/>
</dbReference>
<dbReference type="EMBL" id="CACSII010000007">
    <property type="protein sequence ID" value="CAA0099348.1"/>
    <property type="molecule type" value="Genomic_DNA"/>
</dbReference>
<keyword evidence="2" id="KW-0238">DNA-binding</keyword>
<dbReference type="Pfam" id="PF12625">
    <property type="entry name" value="Arabinose_bd"/>
    <property type="match status" value="1"/>
</dbReference>
<accession>A0A5S9P7J9</accession>
<dbReference type="PROSITE" id="PS01124">
    <property type="entry name" value="HTH_ARAC_FAMILY_2"/>
    <property type="match status" value="1"/>
</dbReference>
<dbReference type="SUPFAM" id="SSF109998">
    <property type="entry name" value="Triger factor/SurA peptide-binding domain-like"/>
    <property type="match status" value="1"/>
</dbReference>
<evidence type="ECO:0000256" key="3">
    <source>
        <dbReference type="ARBA" id="ARBA00023163"/>
    </source>
</evidence>
<dbReference type="PANTHER" id="PTHR47894:SF1">
    <property type="entry name" value="HTH-TYPE TRANSCRIPTIONAL REGULATOR VQSM"/>
    <property type="match status" value="1"/>
</dbReference>
<evidence type="ECO:0000259" key="4">
    <source>
        <dbReference type="PROSITE" id="PS01124"/>
    </source>
</evidence>
<dbReference type="OrthoDB" id="6816069at2"/>
<dbReference type="GO" id="GO:0003700">
    <property type="term" value="F:DNA-binding transcription factor activity"/>
    <property type="evidence" value="ECO:0007669"/>
    <property type="project" value="InterPro"/>
</dbReference>